<evidence type="ECO:0000256" key="1">
    <source>
        <dbReference type="SAM" id="MobiDB-lite"/>
    </source>
</evidence>
<evidence type="ECO:0000313" key="2">
    <source>
        <dbReference type="EMBL" id="CAF0733732.1"/>
    </source>
</evidence>
<dbReference type="Proteomes" id="UP000682733">
    <property type="component" value="Unassembled WGS sequence"/>
</dbReference>
<keyword evidence="6" id="KW-1185">Reference proteome</keyword>
<evidence type="ECO:0000313" key="6">
    <source>
        <dbReference type="Proteomes" id="UP000663829"/>
    </source>
</evidence>
<dbReference type="EMBL" id="CAJOBC010000251">
    <property type="protein sequence ID" value="CAF3560873.1"/>
    <property type="molecule type" value="Genomic_DNA"/>
</dbReference>
<dbReference type="EMBL" id="CAJOBA010000163">
    <property type="protein sequence ID" value="CAF3509947.1"/>
    <property type="molecule type" value="Genomic_DNA"/>
</dbReference>
<accession>A0A813R658</accession>
<organism evidence="3 6">
    <name type="scientific">Didymodactylos carnosus</name>
    <dbReference type="NCBI Taxonomy" id="1234261"/>
    <lineage>
        <taxon>Eukaryota</taxon>
        <taxon>Metazoa</taxon>
        <taxon>Spiralia</taxon>
        <taxon>Gnathifera</taxon>
        <taxon>Rotifera</taxon>
        <taxon>Eurotatoria</taxon>
        <taxon>Bdelloidea</taxon>
        <taxon>Philodinida</taxon>
        <taxon>Philodinidae</taxon>
        <taxon>Didymodactylos</taxon>
    </lineage>
</organism>
<dbReference type="EMBL" id="CAJNOK010000163">
    <property type="protein sequence ID" value="CAF0733732.1"/>
    <property type="molecule type" value="Genomic_DNA"/>
</dbReference>
<dbReference type="Proteomes" id="UP000681722">
    <property type="component" value="Unassembled WGS sequence"/>
</dbReference>
<dbReference type="EMBL" id="CAJNOQ010000251">
    <property type="protein sequence ID" value="CAF0778058.1"/>
    <property type="molecule type" value="Genomic_DNA"/>
</dbReference>
<comment type="caution">
    <text evidence="3">The sequence shown here is derived from an EMBL/GenBank/DDBJ whole genome shotgun (WGS) entry which is preliminary data.</text>
</comment>
<dbReference type="Proteomes" id="UP000677228">
    <property type="component" value="Unassembled WGS sequence"/>
</dbReference>
<evidence type="ECO:0000313" key="3">
    <source>
        <dbReference type="EMBL" id="CAF0778058.1"/>
    </source>
</evidence>
<proteinExistence type="predicted"/>
<feature type="compositionally biased region" description="Low complexity" evidence="1">
    <location>
        <begin position="29"/>
        <end position="43"/>
    </location>
</feature>
<gene>
    <name evidence="3" type="ORF">GPM918_LOCUS2305</name>
    <name evidence="2" type="ORF">OVA965_LOCUS992</name>
    <name evidence="5" type="ORF">SRO942_LOCUS2305</name>
    <name evidence="4" type="ORF">TMI583_LOCUS993</name>
</gene>
<dbReference type="Proteomes" id="UP000663829">
    <property type="component" value="Unassembled WGS sequence"/>
</dbReference>
<name>A0A813R658_9BILA</name>
<sequence>MSVTSARTNPNIMPEVSVCLRDAMNSLFDSSSSSQNSHSTALSCTTNGSNSDYDSFIDVIGLDDKNGNDNSDLIKKRKIFEDETSKLEMKQMSDASTGTKRFCSVTNSKII</sequence>
<dbReference type="AlphaFoldDB" id="A0A813R658"/>
<protein>
    <submittedName>
        <fullName evidence="3">Uncharacterized protein</fullName>
    </submittedName>
</protein>
<feature type="region of interest" description="Disordered" evidence="1">
    <location>
        <begin position="29"/>
        <end position="52"/>
    </location>
</feature>
<evidence type="ECO:0000313" key="5">
    <source>
        <dbReference type="EMBL" id="CAF3560873.1"/>
    </source>
</evidence>
<evidence type="ECO:0000313" key="4">
    <source>
        <dbReference type="EMBL" id="CAF3509947.1"/>
    </source>
</evidence>
<reference evidence="3" key="1">
    <citation type="submission" date="2021-02" db="EMBL/GenBank/DDBJ databases">
        <authorList>
            <person name="Nowell W R."/>
        </authorList>
    </citation>
    <scope>NUCLEOTIDE SEQUENCE</scope>
</reference>